<comment type="function">
    <text evidence="2">The glycine cleavage system catalyzes the degradation of glycine. The P protein binds the alpha-amino group of glycine through its pyridoxal phosphate cofactor; CO(2) is released and the remaining methylamine moiety is then transferred to the lipoamide cofactor of the H protein.</text>
</comment>
<name>A0A9D9DKY6_9BACT</name>
<protein>
    <recommendedName>
        <fullName evidence="5">glycine dehydrogenase (aminomethyl-transferring)</fullName>
        <ecNumber evidence="5">1.4.4.2</ecNumber>
    </recommendedName>
</protein>
<dbReference type="GO" id="GO:0030170">
    <property type="term" value="F:pyridoxal phosphate binding"/>
    <property type="evidence" value="ECO:0007669"/>
    <property type="project" value="TreeGrafter"/>
</dbReference>
<dbReference type="EMBL" id="JADINB010000072">
    <property type="protein sequence ID" value="MBO8428937.1"/>
    <property type="molecule type" value="Genomic_DNA"/>
</dbReference>
<evidence type="ECO:0000256" key="9">
    <source>
        <dbReference type="PIRSR" id="PIRSR603437-50"/>
    </source>
</evidence>
<evidence type="ECO:0000256" key="1">
    <source>
        <dbReference type="ARBA" id="ARBA00001933"/>
    </source>
</evidence>
<evidence type="ECO:0000256" key="7">
    <source>
        <dbReference type="ARBA" id="ARBA00023002"/>
    </source>
</evidence>
<evidence type="ECO:0000256" key="3">
    <source>
        <dbReference type="ARBA" id="ARBA00010756"/>
    </source>
</evidence>
<dbReference type="GO" id="GO:0004375">
    <property type="term" value="F:glycine dehydrogenase (decarboxylating) activity"/>
    <property type="evidence" value="ECO:0007669"/>
    <property type="project" value="UniProtKB-EC"/>
</dbReference>
<comment type="catalytic activity">
    <reaction evidence="8">
        <text>N(6)-[(R)-lipoyl]-L-lysyl-[glycine-cleavage complex H protein] + glycine + H(+) = N(6)-[(R)-S(8)-aminomethyldihydrolipoyl]-L-lysyl-[glycine-cleavage complex H protein] + CO2</text>
        <dbReference type="Rhea" id="RHEA:24304"/>
        <dbReference type="Rhea" id="RHEA-COMP:10494"/>
        <dbReference type="Rhea" id="RHEA-COMP:10495"/>
        <dbReference type="ChEBI" id="CHEBI:15378"/>
        <dbReference type="ChEBI" id="CHEBI:16526"/>
        <dbReference type="ChEBI" id="CHEBI:57305"/>
        <dbReference type="ChEBI" id="CHEBI:83099"/>
        <dbReference type="ChEBI" id="CHEBI:83143"/>
        <dbReference type="EC" id="1.4.4.2"/>
    </reaction>
</comment>
<evidence type="ECO:0000259" key="10">
    <source>
        <dbReference type="Pfam" id="PF02347"/>
    </source>
</evidence>
<dbReference type="GO" id="GO:0019464">
    <property type="term" value="P:glycine decarboxylation via glycine cleavage system"/>
    <property type="evidence" value="ECO:0007669"/>
    <property type="project" value="TreeGrafter"/>
</dbReference>
<feature type="domain" description="Glycine cleavage system P-protein N-terminal" evidence="10">
    <location>
        <begin position="7"/>
        <end position="439"/>
    </location>
</feature>
<evidence type="ECO:0000256" key="5">
    <source>
        <dbReference type="ARBA" id="ARBA00012134"/>
    </source>
</evidence>
<dbReference type="CDD" id="cd00613">
    <property type="entry name" value="GDC-P"/>
    <property type="match status" value="1"/>
</dbReference>
<evidence type="ECO:0000256" key="8">
    <source>
        <dbReference type="ARBA" id="ARBA00049026"/>
    </source>
</evidence>
<dbReference type="Gene3D" id="3.40.640.10">
    <property type="entry name" value="Type I PLP-dependent aspartate aminotransferase-like (Major domain)"/>
    <property type="match status" value="2"/>
</dbReference>
<evidence type="ECO:0000256" key="2">
    <source>
        <dbReference type="ARBA" id="ARBA00003788"/>
    </source>
</evidence>
<comment type="caution">
    <text evidence="12">The sequence shown here is derived from an EMBL/GenBank/DDBJ whole genome shotgun (WGS) entry which is preliminary data.</text>
</comment>
<dbReference type="EC" id="1.4.4.2" evidence="5"/>
<evidence type="ECO:0000313" key="12">
    <source>
        <dbReference type="EMBL" id="MBO8428937.1"/>
    </source>
</evidence>
<dbReference type="Gene3D" id="3.90.1150.10">
    <property type="entry name" value="Aspartate Aminotransferase, domain 1"/>
    <property type="match status" value="2"/>
</dbReference>
<reference evidence="12" key="1">
    <citation type="submission" date="2020-10" db="EMBL/GenBank/DDBJ databases">
        <authorList>
            <person name="Gilroy R."/>
        </authorList>
    </citation>
    <scope>NUCLEOTIDE SEQUENCE</scope>
    <source>
        <strain evidence="12">15467</strain>
    </source>
</reference>
<dbReference type="InterPro" id="IPR049316">
    <property type="entry name" value="GDC-P_C"/>
</dbReference>
<evidence type="ECO:0000256" key="4">
    <source>
        <dbReference type="ARBA" id="ARBA00011690"/>
    </source>
</evidence>
<comment type="cofactor">
    <cofactor evidence="1 9">
        <name>pyridoxal 5'-phosphate</name>
        <dbReference type="ChEBI" id="CHEBI:597326"/>
    </cofactor>
</comment>
<accession>A0A9D9DKY6</accession>
<keyword evidence="6 9" id="KW-0663">Pyridoxal phosphate</keyword>
<dbReference type="NCBIfam" id="NF003346">
    <property type="entry name" value="PRK04366.1"/>
    <property type="match status" value="1"/>
</dbReference>
<dbReference type="PANTHER" id="PTHR11773:SF1">
    <property type="entry name" value="GLYCINE DEHYDROGENASE (DECARBOXYLATING), MITOCHONDRIAL"/>
    <property type="match status" value="1"/>
</dbReference>
<evidence type="ECO:0000313" key="13">
    <source>
        <dbReference type="Proteomes" id="UP000823635"/>
    </source>
</evidence>
<dbReference type="GO" id="GO:0005829">
    <property type="term" value="C:cytosol"/>
    <property type="evidence" value="ECO:0007669"/>
    <property type="project" value="TreeGrafter"/>
</dbReference>
<dbReference type="InterPro" id="IPR015424">
    <property type="entry name" value="PyrdxlP-dep_Trfase"/>
</dbReference>
<dbReference type="GO" id="GO:0016594">
    <property type="term" value="F:glycine binding"/>
    <property type="evidence" value="ECO:0007669"/>
    <property type="project" value="TreeGrafter"/>
</dbReference>
<dbReference type="InterPro" id="IPR015422">
    <property type="entry name" value="PyrdxlP-dep_Trfase_small"/>
</dbReference>
<dbReference type="InterPro" id="IPR003437">
    <property type="entry name" value="GcvP"/>
</dbReference>
<feature type="modified residue" description="N6-(pyridoxal phosphate)lysine" evidence="9">
    <location>
        <position position="698"/>
    </location>
</feature>
<dbReference type="GO" id="GO:0005960">
    <property type="term" value="C:glycine cleavage complex"/>
    <property type="evidence" value="ECO:0007669"/>
    <property type="project" value="TreeGrafter"/>
</dbReference>
<dbReference type="AlphaFoldDB" id="A0A9D9DKY6"/>
<dbReference type="NCBIfam" id="TIGR00461">
    <property type="entry name" value="gcvP"/>
    <property type="match status" value="1"/>
</dbReference>
<dbReference type="Pfam" id="PF21478">
    <property type="entry name" value="GcvP2_C"/>
    <property type="match status" value="1"/>
</dbReference>
<sequence>MALNFVNRHVAPNEEDIKEMLAKLGLKSLDELIRQTIPHDILLKEELELSAPLSENEYLARLKMLAQRNRPFRSLIGGGYFGCGVLPVVVRNIFENPCWYTSYTPYQAEISQGRLEALLIFQTMISSLTGFPLSNCSMLDDAQSAAEAMRMTYELRSKEAVKAGKNLFFVDKNVYPQVLSVLRTRAYGLGIEIEVGDYNDYICSDRCYGALVQYPAANGEVRDYASFCDKIHASGGLVTAYCDLLALALLKEPAAWGADVAVGSAQRFGLPMGFGGPTAGFMATKEAYKRHIPGRIIGISVDRLGGKAYRLALQTREQHIKREKATSNVCTATALMATMSGMFAVYHGPQGIKDIATRVAHYAKTVAAFLEESGYLLSAGHFFDTIEISGKDGKPLDIAQIRTRALERGYNFCYTDNCIRISFDELTSCREVLAVLEIFGTALSQCGCNNLVGDSFMARETPILQEAVFNSYHNETDMMRFIKRLERKDISLAHSMIPLGSCTMKLNAAVEMMPLSWSEFENVHPFAPKDQTEGYMELIAELEHDLSVITGFDACSLQPNSGAGGEYAGLMTIKRYFKAAGEENRNVMIIPESAHGTNPASAAMAGFRIELVKCDGHGNIDVEQLREKAAANSADLAGLMITYPSTHGIFEARVREIVDIIHENGGKVYMDGANMNAQIGLTSPGFIGADICHLNLHKSFAMPHGGGGPGVGPICCTSALAPFLPGHPVDRSCGEEGVDSVSAAAYGNPLLLPITHAYIKLLGAEGLKRASQVAILNANYMAACFAPEYRTLYSGENGRVGHECIVDCRHFKAEYGIDATDIAKRLMDYGFHAPTLSFPVHETLMVEPTESEPKAELDRFVEAMKQIKAECEKVKSGEYDKEDNPLKNAPHTDWEVTSDEWHHKYPRRVAAYPLEWIKANKFWPAVSRVDNGYGDRNLVTVCPCSSTAAE</sequence>
<evidence type="ECO:0000256" key="6">
    <source>
        <dbReference type="ARBA" id="ARBA00022898"/>
    </source>
</evidence>
<comment type="similarity">
    <text evidence="3">Belongs to the GcvP family.</text>
</comment>
<dbReference type="Proteomes" id="UP000823635">
    <property type="component" value="Unassembled WGS sequence"/>
</dbReference>
<gene>
    <name evidence="12" type="primary">gcvP</name>
    <name evidence="12" type="ORF">IAC68_03270</name>
</gene>
<reference evidence="12" key="2">
    <citation type="journal article" date="2021" name="PeerJ">
        <title>Extensive microbial diversity within the chicken gut microbiome revealed by metagenomics and culture.</title>
        <authorList>
            <person name="Gilroy R."/>
            <person name="Ravi A."/>
            <person name="Getino M."/>
            <person name="Pursley I."/>
            <person name="Horton D.L."/>
            <person name="Alikhan N.F."/>
            <person name="Baker D."/>
            <person name="Gharbi K."/>
            <person name="Hall N."/>
            <person name="Watson M."/>
            <person name="Adriaenssens E.M."/>
            <person name="Foster-Nyarko E."/>
            <person name="Jarju S."/>
            <person name="Secka A."/>
            <person name="Antonio M."/>
            <person name="Oren A."/>
            <person name="Chaudhuri R.R."/>
            <person name="La Ragione R."/>
            <person name="Hildebrand F."/>
            <person name="Pallen M.J."/>
        </authorList>
    </citation>
    <scope>NUCLEOTIDE SEQUENCE</scope>
    <source>
        <strain evidence="12">15467</strain>
    </source>
</reference>
<proteinExistence type="inferred from homology"/>
<dbReference type="InterPro" id="IPR020581">
    <property type="entry name" value="GDC_P"/>
</dbReference>
<dbReference type="InterPro" id="IPR015421">
    <property type="entry name" value="PyrdxlP-dep_Trfase_major"/>
</dbReference>
<dbReference type="PANTHER" id="PTHR11773">
    <property type="entry name" value="GLYCINE DEHYDROGENASE, DECARBOXYLATING"/>
    <property type="match status" value="1"/>
</dbReference>
<keyword evidence="7 12" id="KW-0560">Oxidoreductase</keyword>
<feature type="domain" description="Glycine cleavage system P-protein N-terminal" evidence="10">
    <location>
        <begin position="470"/>
        <end position="734"/>
    </location>
</feature>
<dbReference type="InterPro" id="IPR049315">
    <property type="entry name" value="GDC-P_N"/>
</dbReference>
<dbReference type="SUPFAM" id="SSF53383">
    <property type="entry name" value="PLP-dependent transferases"/>
    <property type="match status" value="2"/>
</dbReference>
<feature type="domain" description="Glycine dehydrogenase C-terminal" evidence="11">
    <location>
        <begin position="770"/>
        <end position="891"/>
    </location>
</feature>
<dbReference type="Pfam" id="PF02347">
    <property type="entry name" value="GDC-P"/>
    <property type="match status" value="2"/>
</dbReference>
<evidence type="ECO:0000259" key="11">
    <source>
        <dbReference type="Pfam" id="PF21478"/>
    </source>
</evidence>
<organism evidence="12 13">
    <name type="scientific">Candidatus Egerieousia excrementavium</name>
    <dbReference type="NCBI Taxonomy" id="2840778"/>
    <lineage>
        <taxon>Bacteria</taxon>
        <taxon>Pseudomonadati</taxon>
        <taxon>Bacteroidota</taxon>
        <taxon>Bacteroidia</taxon>
        <taxon>Bacteroidales</taxon>
        <taxon>Candidatus Egerieousia</taxon>
    </lineage>
</organism>
<comment type="subunit">
    <text evidence="4">The glycine cleavage system is composed of four proteins: P, T, L and H.</text>
</comment>
<dbReference type="FunFam" id="3.40.640.10:FF:000007">
    <property type="entry name" value="glycine dehydrogenase (Decarboxylating), mitochondrial"/>
    <property type="match status" value="1"/>
</dbReference>